<accession>A0A4S4KBW5</accession>
<proteinExistence type="predicted"/>
<sequence length="754" mass="85461">MFQVIDSTLLGDAPWTTTTAKYLGALPANPPPWMVATYEISHRNPLVCARNMLMNADFADEIDIAPYREYDGLLKRRYTNLMSGDWAWNQANTIAVDPDTHGAMFCPLVLGSDKTTVSVATGQNDYYPLYMLLGNVWNNVRRAHRNAVIVIAFLAIPKTEKRYAKNPVFRKFRRQIFHSSLATILNPLKCFMLKPDVVRCPDSHFRRVIYGLGPYIADYIEQVLATNTVQGWCVTCPTDREDLGDQYEGPDIRSRDHTELLVDTFDLKALWDGYGIVGELIPFTNDFPRADIYQLMSGDLLHQVIKGCFKDHLVEWVNEYLKLTHGETKANEIIDQIDRRIAAAPAFAGLRRFKQGRDFKQWTGDDSKALMKVYLPAVVSFVPPDMARALSTFMEFCYLVRRSVQTEDSVAQIRDCLKRYHTLREIFRTTGTRPDGFASFIRHHSIDHYPGHITNYGAPNGLCSLITESKHIKAVKEPWRRSSKHNALDQMLRTNCRSDKIAAAHVDFAARGMLEDGGDVELEEGVEDNKVGSEDEDEDNAIEGIRVLGDVSLAKQYQRNYPTTMRRLGKHIKVRCLEQLVSRFLYDQTHAEPLPDDSPTPLLPTLHGPVRVFVSAAATFFAPSDLSGIGSMRREHIRATPQWRKGLPRYDCVFAEKDPSLEGFRGLHAARIHLLFSFMCGGVKYPCALVQWFSPIADEPDDLTGMWIVEPNVNADGTLSYGVLHLDAILRAAHTGYLWGFLARIKLKNKLKRV</sequence>
<evidence type="ECO:0000313" key="1">
    <source>
        <dbReference type="EMBL" id="THG95521.1"/>
    </source>
</evidence>
<evidence type="ECO:0000313" key="2">
    <source>
        <dbReference type="Proteomes" id="UP000309038"/>
    </source>
</evidence>
<reference evidence="1 2" key="1">
    <citation type="submission" date="2019-02" db="EMBL/GenBank/DDBJ databases">
        <title>Genome sequencing of the rare red list fungi Phlebia centrifuga.</title>
        <authorList>
            <person name="Buettner E."/>
            <person name="Kellner H."/>
        </authorList>
    </citation>
    <scope>NUCLEOTIDE SEQUENCE [LARGE SCALE GENOMIC DNA]</scope>
    <source>
        <strain evidence="1 2">DSM 108282</strain>
    </source>
</reference>
<comment type="caution">
    <text evidence="1">The sequence shown here is derived from an EMBL/GenBank/DDBJ whole genome shotgun (WGS) entry which is preliminary data.</text>
</comment>
<organism evidence="1 2">
    <name type="scientific">Hermanssonia centrifuga</name>
    <dbReference type="NCBI Taxonomy" id="98765"/>
    <lineage>
        <taxon>Eukaryota</taxon>
        <taxon>Fungi</taxon>
        <taxon>Dikarya</taxon>
        <taxon>Basidiomycota</taxon>
        <taxon>Agaricomycotina</taxon>
        <taxon>Agaricomycetes</taxon>
        <taxon>Polyporales</taxon>
        <taxon>Meruliaceae</taxon>
        <taxon>Hermanssonia</taxon>
    </lineage>
</organism>
<name>A0A4S4KBW5_9APHY</name>
<dbReference type="Proteomes" id="UP000309038">
    <property type="component" value="Unassembled WGS sequence"/>
</dbReference>
<dbReference type="Pfam" id="PF18759">
    <property type="entry name" value="Plavaka"/>
    <property type="match status" value="1"/>
</dbReference>
<protein>
    <submittedName>
        <fullName evidence="1">Uncharacterized protein</fullName>
    </submittedName>
</protein>
<dbReference type="EMBL" id="SGPJ01000314">
    <property type="protein sequence ID" value="THG95521.1"/>
    <property type="molecule type" value="Genomic_DNA"/>
</dbReference>
<dbReference type="AlphaFoldDB" id="A0A4S4KBW5"/>
<gene>
    <name evidence="1" type="ORF">EW026_g6150</name>
</gene>
<dbReference type="InterPro" id="IPR041078">
    <property type="entry name" value="Plavaka"/>
</dbReference>
<keyword evidence="2" id="KW-1185">Reference proteome</keyword>